<evidence type="ECO:0000313" key="14">
    <source>
        <dbReference type="Proteomes" id="UP001152759"/>
    </source>
</evidence>
<dbReference type="Pfam" id="PF00081">
    <property type="entry name" value="Sod_Fe_N"/>
    <property type="match status" value="1"/>
</dbReference>
<dbReference type="InterPro" id="IPR019832">
    <property type="entry name" value="Mn/Fe_SOD_C"/>
</dbReference>
<evidence type="ECO:0000259" key="11">
    <source>
        <dbReference type="Pfam" id="PF00081"/>
    </source>
</evidence>
<dbReference type="KEGG" id="btab:109032718"/>
<proteinExistence type="inferred from homology"/>
<organism evidence="13 14">
    <name type="scientific">Bemisia tabaci</name>
    <name type="common">Sweetpotato whitefly</name>
    <name type="synonym">Aleurodes tabaci</name>
    <dbReference type="NCBI Taxonomy" id="7038"/>
    <lineage>
        <taxon>Eukaryota</taxon>
        <taxon>Metazoa</taxon>
        <taxon>Ecdysozoa</taxon>
        <taxon>Arthropoda</taxon>
        <taxon>Hexapoda</taxon>
        <taxon>Insecta</taxon>
        <taxon>Pterygota</taxon>
        <taxon>Neoptera</taxon>
        <taxon>Paraneoptera</taxon>
        <taxon>Hemiptera</taxon>
        <taxon>Sternorrhyncha</taxon>
        <taxon>Aleyrodoidea</taxon>
        <taxon>Aleyrodidae</taxon>
        <taxon>Aleyrodinae</taxon>
        <taxon>Bemisia</taxon>
    </lineage>
</organism>
<dbReference type="FunFam" id="3.55.40.20:FF:000002">
    <property type="entry name" value="Superoxide dismutase"/>
    <property type="match status" value="1"/>
</dbReference>
<dbReference type="InterPro" id="IPR036324">
    <property type="entry name" value="Mn/Fe_SOD_N_sf"/>
</dbReference>
<accession>A0A9P0AGV7</accession>
<dbReference type="GO" id="GO:0030145">
    <property type="term" value="F:manganese ion binding"/>
    <property type="evidence" value="ECO:0007669"/>
    <property type="project" value="TreeGrafter"/>
</dbReference>
<comment type="function">
    <text evidence="10">Destroys radicals which are normally produced within the cells and which are toxic to biological systems.</text>
</comment>
<dbReference type="InterPro" id="IPR019831">
    <property type="entry name" value="Mn/Fe_SOD_N"/>
</dbReference>
<dbReference type="PIRSF" id="PIRSF000349">
    <property type="entry name" value="SODismutase"/>
    <property type="match status" value="1"/>
</dbReference>
<feature type="binding site" evidence="9">
    <location>
        <position position="102"/>
    </location>
    <ligand>
        <name>Mn(2+)</name>
        <dbReference type="ChEBI" id="CHEBI:29035"/>
    </ligand>
</feature>
<dbReference type="Proteomes" id="UP001152759">
    <property type="component" value="Chromosome 7"/>
</dbReference>
<evidence type="ECO:0000256" key="10">
    <source>
        <dbReference type="RuleBase" id="RU000414"/>
    </source>
</evidence>
<dbReference type="Pfam" id="PF02777">
    <property type="entry name" value="Sod_Fe_C"/>
    <property type="match status" value="1"/>
</dbReference>
<evidence type="ECO:0000256" key="4">
    <source>
        <dbReference type="ARBA" id="ARBA00012682"/>
    </source>
</evidence>
<dbReference type="GO" id="GO:0004784">
    <property type="term" value="F:superoxide dismutase activity"/>
    <property type="evidence" value="ECO:0007669"/>
    <property type="project" value="UniProtKB-EC"/>
</dbReference>
<reference evidence="13" key="1">
    <citation type="submission" date="2021-12" db="EMBL/GenBank/DDBJ databases">
        <authorList>
            <person name="King R."/>
        </authorList>
    </citation>
    <scope>NUCLEOTIDE SEQUENCE</scope>
</reference>
<dbReference type="EMBL" id="OU963868">
    <property type="protein sequence ID" value="CAH0392800.1"/>
    <property type="molecule type" value="Genomic_DNA"/>
</dbReference>
<dbReference type="EC" id="1.15.1.1" evidence="4 10"/>
<dbReference type="GO" id="GO:0005739">
    <property type="term" value="C:mitochondrion"/>
    <property type="evidence" value="ECO:0007669"/>
    <property type="project" value="TreeGrafter"/>
</dbReference>
<evidence type="ECO:0000256" key="6">
    <source>
        <dbReference type="ARBA" id="ARBA00023002"/>
    </source>
</evidence>
<feature type="domain" description="Manganese/iron superoxide dismutase N-terminal" evidence="11">
    <location>
        <begin position="31"/>
        <end position="110"/>
    </location>
</feature>
<feature type="binding site" evidence="9">
    <location>
        <position position="54"/>
    </location>
    <ligand>
        <name>Mn(2+)</name>
        <dbReference type="ChEBI" id="CHEBI:29035"/>
    </ligand>
</feature>
<feature type="binding site" evidence="9">
    <location>
        <position position="190"/>
    </location>
    <ligand>
        <name>Mn(2+)</name>
        <dbReference type="ChEBI" id="CHEBI:29035"/>
    </ligand>
</feature>
<comment type="cofactor">
    <cofactor evidence="1">
        <name>Mn(2+)</name>
        <dbReference type="ChEBI" id="CHEBI:29035"/>
    </cofactor>
</comment>
<dbReference type="InterPro" id="IPR019833">
    <property type="entry name" value="Mn/Fe_SOD_BS"/>
</dbReference>
<dbReference type="FunFam" id="1.10.287.990:FF:000001">
    <property type="entry name" value="Superoxide dismutase"/>
    <property type="match status" value="1"/>
</dbReference>
<evidence type="ECO:0000256" key="5">
    <source>
        <dbReference type="ARBA" id="ARBA00022723"/>
    </source>
</evidence>
<sequence>MFACSKKIASSLASSRTCMNVVNRSMSEKATLPKLPFGYKDLEPVISGEIMELHHSKHHAAYVTNYNVALEKLQEATAKNDANAIVTLGPALKFNGGGHINHSIFWTVLSKDGGKPSDDLLAAINRDFGSLDNLKTQLQTASNGVQGSGWGWLGINSQTKKLQVTTTANQDPLQATTGLIPLFGIDVWEHAYYLQYKNVRPSYTKAILDIVNWSEVSRRYSAAV</sequence>
<dbReference type="PANTHER" id="PTHR11404:SF6">
    <property type="entry name" value="SUPEROXIDE DISMUTASE [MN], MITOCHONDRIAL"/>
    <property type="match status" value="1"/>
</dbReference>
<feature type="domain" description="Manganese/iron superoxide dismutase C-terminal" evidence="12">
    <location>
        <begin position="117"/>
        <end position="219"/>
    </location>
</feature>
<keyword evidence="6 10" id="KW-0560">Oxidoreductase</keyword>
<name>A0A9P0AGV7_BEMTA</name>
<gene>
    <name evidence="13" type="ORF">BEMITA_LOCUS11273</name>
</gene>
<dbReference type="PANTHER" id="PTHR11404">
    <property type="entry name" value="SUPEROXIDE DISMUTASE 2"/>
    <property type="match status" value="1"/>
</dbReference>
<dbReference type="InterPro" id="IPR050265">
    <property type="entry name" value="Fe/Mn_Superoxide_Dismutase"/>
</dbReference>
<dbReference type="InterPro" id="IPR036314">
    <property type="entry name" value="SOD_C_sf"/>
</dbReference>
<evidence type="ECO:0000256" key="1">
    <source>
        <dbReference type="ARBA" id="ARBA00001936"/>
    </source>
</evidence>
<comment type="similarity">
    <text evidence="3 10">Belongs to the iron/manganese superoxide dismutase family.</text>
</comment>
<evidence type="ECO:0000256" key="8">
    <source>
        <dbReference type="ARBA" id="ARBA00049204"/>
    </source>
</evidence>
<feature type="binding site" evidence="9">
    <location>
        <position position="186"/>
    </location>
    <ligand>
        <name>Mn(2+)</name>
        <dbReference type="ChEBI" id="CHEBI:29035"/>
    </ligand>
</feature>
<evidence type="ECO:0000256" key="2">
    <source>
        <dbReference type="ARBA" id="ARBA00002170"/>
    </source>
</evidence>
<comment type="function">
    <text evidence="2">Destroys superoxide anion radicals which are normally produced within the cells and which are toxic to biological systems.</text>
</comment>
<dbReference type="AlphaFoldDB" id="A0A9P0AGV7"/>
<keyword evidence="14" id="KW-1185">Reference proteome</keyword>
<dbReference type="Gene3D" id="3.55.40.20">
    <property type="entry name" value="Iron/manganese superoxide dismutase, C-terminal domain"/>
    <property type="match status" value="1"/>
</dbReference>
<keyword evidence="7" id="KW-0464">Manganese</keyword>
<dbReference type="Gene3D" id="1.10.287.990">
    <property type="entry name" value="Fe,Mn superoxide dismutase (SOD) domain"/>
    <property type="match status" value="1"/>
</dbReference>
<dbReference type="SUPFAM" id="SSF46609">
    <property type="entry name" value="Fe,Mn superoxide dismutase (SOD), N-terminal domain"/>
    <property type="match status" value="1"/>
</dbReference>
<dbReference type="PRINTS" id="PR01703">
    <property type="entry name" value="MNSODISMTASE"/>
</dbReference>
<protein>
    <recommendedName>
        <fullName evidence="4 10">Superoxide dismutase</fullName>
        <ecNumber evidence="4 10">1.15.1.1</ecNumber>
    </recommendedName>
</protein>
<evidence type="ECO:0000259" key="12">
    <source>
        <dbReference type="Pfam" id="PF02777"/>
    </source>
</evidence>
<evidence type="ECO:0000313" key="13">
    <source>
        <dbReference type="EMBL" id="CAH0392800.1"/>
    </source>
</evidence>
<dbReference type="PROSITE" id="PS00088">
    <property type="entry name" value="SOD_MN"/>
    <property type="match status" value="1"/>
</dbReference>
<keyword evidence="5 9" id="KW-0479">Metal-binding</keyword>
<evidence type="ECO:0000256" key="9">
    <source>
        <dbReference type="PIRSR" id="PIRSR000349-1"/>
    </source>
</evidence>
<dbReference type="InterPro" id="IPR001189">
    <property type="entry name" value="Mn/Fe_SOD"/>
</dbReference>
<comment type="catalytic activity">
    <reaction evidence="8 10">
        <text>2 superoxide + 2 H(+) = H2O2 + O2</text>
        <dbReference type="Rhea" id="RHEA:20696"/>
        <dbReference type="ChEBI" id="CHEBI:15378"/>
        <dbReference type="ChEBI" id="CHEBI:15379"/>
        <dbReference type="ChEBI" id="CHEBI:16240"/>
        <dbReference type="ChEBI" id="CHEBI:18421"/>
        <dbReference type="EC" id="1.15.1.1"/>
    </reaction>
</comment>
<evidence type="ECO:0000256" key="3">
    <source>
        <dbReference type="ARBA" id="ARBA00008714"/>
    </source>
</evidence>
<evidence type="ECO:0000256" key="7">
    <source>
        <dbReference type="ARBA" id="ARBA00023211"/>
    </source>
</evidence>
<dbReference type="SUPFAM" id="SSF54719">
    <property type="entry name" value="Fe,Mn superoxide dismutase (SOD), C-terminal domain"/>
    <property type="match status" value="1"/>
</dbReference>